<sequence length="33" mass="3959">MIQKSVNRQTSKQDITIQRQVHHHQTLDKNTMI</sequence>
<feature type="compositionally biased region" description="Polar residues" evidence="1">
    <location>
        <begin position="1"/>
        <end position="19"/>
    </location>
</feature>
<evidence type="ECO:0000256" key="1">
    <source>
        <dbReference type="SAM" id="MobiDB-lite"/>
    </source>
</evidence>
<accession>A0A9I9EAP7</accession>
<evidence type="ECO:0000313" key="2">
    <source>
        <dbReference type="EnsemblPlants" id="MELO3C031123.2.1"/>
    </source>
</evidence>
<dbReference type="EnsemblPlants" id="MELO3C031123.2.1">
    <property type="protein sequence ID" value="MELO3C031123.2.1"/>
    <property type="gene ID" value="MELO3C031123.2"/>
</dbReference>
<dbReference type="AlphaFoldDB" id="A0A9I9EAP7"/>
<feature type="region of interest" description="Disordered" evidence="1">
    <location>
        <begin position="1"/>
        <end position="33"/>
    </location>
</feature>
<name>A0A9I9EAP7_CUCME</name>
<dbReference type="Gramene" id="MELO3C031123.2.1">
    <property type="protein sequence ID" value="MELO3C031123.2.1"/>
    <property type="gene ID" value="MELO3C031123.2"/>
</dbReference>
<proteinExistence type="predicted"/>
<organism evidence="2">
    <name type="scientific">Cucumis melo</name>
    <name type="common">Muskmelon</name>
    <dbReference type="NCBI Taxonomy" id="3656"/>
    <lineage>
        <taxon>Eukaryota</taxon>
        <taxon>Viridiplantae</taxon>
        <taxon>Streptophyta</taxon>
        <taxon>Embryophyta</taxon>
        <taxon>Tracheophyta</taxon>
        <taxon>Spermatophyta</taxon>
        <taxon>Magnoliopsida</taxon>
        <taxon>eudicotyledons</taxon>
        <taxon>Gunneridae</taxon>
        <taxon>Pentapetalae</taxon>
        <taxon>rosids</taxon>
        <taxon>fabids</taxon>
        <taxon>Cucurbitales</taxon>
        <taxon>Cucurbitaceae</taxon>
        <taxon>Benincaseae</taxon>
        <taxon>Cucumis</taxon>
    </lineage>
</organism>
<reference evidence="2" key="1">
    <citation type="submission" date="2023-03" db="UniProtKB">
        <authorList>
            <consortium name="EnsemblPlants"/>
        </authorList>
    </citation>
    <scope>IDENTIFICATION</scope>
</reference>
<protein>
    <submittedName>
        <fullName evidence="2">Uncharacterized protein</fullName>
    </submittedName>
</protein>